<dbReference type="Proteomes" id="UP000663865">
    <property type="component" value="Unassembled WGS sequence"/>
</dbReference>
<organism evidence="1 2">
    <name type="scientific">Rotaria socialis</name>
    <dbReference type="NCBI Taxonomy" id="392032"/>
    <lineage>
        <taxon>Eukaryota</taxon>
        <taxon>Metazoa</taxon>
        <taxon>Spiralia</taxon>
        <taxon>Gnathifera</taxon>
        <taxon>Rotifera</taxon>
        <taxon>Eurotatoria</taxon>
        <taxon>Bdelloidea</taxon>
        <taxon>Philodinida</taxon>
        <taxon>Philodinidae</taxon>
        <taxon>Rotaria</taxon>
    </lineage>
</organism>
<gene>
    <name evidence="1" type="ORF">KIK155_LOCUS24981</name>
</gene>
<sequence length="101" mass="11858">MTSTIPFIDINIRLNLNELSMLKNGRKYIIPCQSYFNRQPRNDLAKKEYERISNITKECIGKHQMPITDERAKQAFPELEKMIQELYTKTTTKKIISTCST</sequence>
<reference evidence="1" key="1">
    <citation type="submission" date="2021-02" db="EMBL/GenBank/DDBJ databases">
        <authorList>
            <person name="Nowell W R."/>
        </authorList>
    </citation>
    <scope>NUCLEOTIDE SEQUENCE</scope>
</reference>
<evidence type="ECO:0000313" key="2">
    <source>
        <dbReference type="Proteomes" id="UP000663865"/>
    </source>
</evidence>
<comment type="caution">
    <text evidence="1">The sequence shown here is derived from an EMBL/GenBank/DDBJ whole genome shotgun (WGS) entry which is preliminary data.</text>
</comment>
<proteinExistence type="predicted"/>
<protein>
    <submittedName>
        <fullName evidence="1">Uncharacterized protein</fullName>
    </submittedName>
</protein>
<name>A0A818T6R8_9BILA</name>
<dbReference type="AlphaFoldDB" id="A0A818T6R8"/>
<accession>A0A818T6R8</accession>
<dbReference type="EMBL" id="CAJNYV010004512">
    <property type="protein sequence ID" value="CAF3675692.1"/>
    <property type="molecule type" value="Genomic_DNA"/>
</dbReference>
<evidence type="ECO:0000313" key="1">
    <source>
        <dbReference type="EMBL" id="CAF3675692.1"/>
    </source>
</evidence>